<dbReference type="AlphaFoldDB" id="W1TXE9"/>
<evidence type="ECO:0000313" key="2">
    <source>
        <dbReference type="Proteomes" id="UP000018840"/>
    </source>
</evidence>
<name>W1TXE9_9FIRM</name>
<dbReference type="Proteomes" id="UP000018840">
    <property type="component" value="Unassembled WGS sequence"/>
</dbReference>
<accession>W1TXE9</accession>
<reference evidence="1 2" key="1">
    <citation type="submission" date="2013-12" db="EMBL/GenBank/DDBJ databases">
        <title>A Varibaculum cambriense genome reconstructed from a premature infant gut community with otherwise low bacterial novelty that shifts toward anaerobic metabolism during the third week of life.</title>
        <authorList>
            <person name="Brown C.T."/>
            <person name="Sharon I."/>
            <person name="Thomas B.C."/>
            <person name="Castelle C.J."/>
            <person name="Morowitz M.J."/>
            <person name="Banfield J.F."/>
        </authorList>
    </citation>
    <scope>NUCLEOTIDE SEQUENCE [LARGE SCALE GENOMIC DNA]</scope>
    <source>
        <strain evidence="2">DORA_17_25</strain>
    </source>
</reference>
<gene>
    <name evidence="1" type="ORF">Q612_NSC00345G0001</name>
</gene>
<protein>
    <submittedName>
        <fullName evidence="1">Uncharacterized protein</fullName>
    </submittedName>
</protein>
<organism evidence="1 2">
    <name type="scientific">Negativicoccus succinicivorans DORA_17_25</name>
    <dbReference type="NCBI Taxonomy" id="1403945"/>
    <lineage>
        <taxon>Bacteria</taxon>
        <taxon>Bacillati</taxon>
        <taxon>Bacillota</taxon>
        <taxon>Negativicutes</taxon>
        <taxon>Veillonellales</taxon>
        <taxon>Veillonellaceae</taxon>
        <taxon>Negativicoccus</taxon>
    </lineage>
</organism>
<proteinExistence type="predicted"/>
<feature type="non-terminal residue" evidence="1">
    <location>
        <position position="1"/>
    </location>
</feature>
<dbReference type="EMBL" id="AZMC01000345">
    <property type="protein sequence ID" value="ETI84989.1"/>
    <property type="molecule type" value="Genomic_DNA"/>
</dbReference>
<comment type="caution">
    <text evidence="1">The sequence shown here is derived from an EMBL/GenBank/DDBJ whole genome shotgun (WGS) entry which is preliminary data.</text>
</comment>
<evidence type="ECO:0000313" key="1">
    <source>
        <dbReference type="EMBL" id="ETI84989.1"/>
    </source>
</evidence>
<sequence>TPDFNTKYQRAAPNTPYNTGLTYPCLLVYHSAPVTIAAPIKYGKSTPAP</sequence>